<proteinExistence type="inferred from homology"/>
<keyword evidence="2 4" id="KW-0378">Hydrolase</keyword>
<evidence type="ECO:0000256" key="4">
    <source>
        <dbReference type="RuleBase" id="RU361161"/>
    </source>
</evidence>
<organism evidence="6 7">
    <name type="scientific">Kineothrix sedimenti</name>
    <dbReference type="NCBI Taxonomy" id="3123317"/>
    <lineage>
        <taxon>Bacteria</taxon>
        <taxon>Bacillati</taxon>
        <taxon>Bacillota</taxon>
        <taxon>Clostridia</taxon>
        <taxon>Lachnospirales</taxon>
        <taxon>Lachnospiraceae</taxon>
        <taxon>Kineothrix</taxon>
    </lineage>
</organism>
<dbReference type="Pfam" id="PF00933">
    <property type="entry name" value="Glyco_hydro_3"/>
    <property type="match status" value="1"/>
</dbReference>
<dbReference type="InterPro" id="IPR050288">
    <property type="entry name" value="Cellulose_deg_GH3"/>
</dbReference>
<feature type="domain" description="Fibronectin type III-like" evidence="5">
    <location>
        <begin position="311"/>
        <end position="387"/>
    </location>
</feature>
<dbReference type="Proteomes" id="UP001451571">
    <property type="component" value="Chromosome"/>
</dbReference>
<dbReference type="InterPro" id="IPR013783">
    <property type="entry name" value="Ig-like_fold"/>
</dbReference>
<dbReference type="RefSeq" id="WP_342756102.1">
    <property type="nucleotide sequence ID" value="NZ_CP146256.1"/>
</dbReference>
<accession>A0ABZ3EQN2</accession>
<protein>
    <submittedName>
        <fullName evidence="6">Glycoside hydrolase family 3 C-terminal domain-containing protein</fullName>
    </submittedName>
</protein>
<reference evidence="6 7" key="1">
    <citation type="submission" date="2024-02" db="EMBL/GenBank/DDBJ databases">
        <title>Bacterial strain from lacustrine sediment.</title>
        <authorList>
            <person name="Petit C."/>
            <person name="Fadhlaoui K."/>
        </authorList>
    </citation>
    <scope>NUCLEOTIDE SEQUENCE [LARGE SCALE GENOMIC DNA]</scope>
    <source>
        <strain evidence="6 7">IPX-CK</strain>
    </source>
</reference>
<dbReference type="Gene3D" id="3.20.20.300">
    <property type="entry name" value="Glycoside hydrolase, family 3, N-terminal domain"/>
    <property type="match status" value="1"/>
</dbReference>
<dbReference type="PANTHER" id="PTHR42715:SF10">
    <property type="entry name" value="BETA-GLUCOSIDASE"/>
    <property type="match status" value="1"/>
</dbReference>
<dbReference type="PRINTS" id="PR00133">
    <property type="entry name" value="GLHYDRLASE3"/>
</dbReference>
<dbReference type="Gene3D" id="3.40.50.1700">
    <property type="entry name" value="Glycoside hydrolase family 3 C-terminal domain"/>
    <property type="match status" value="1"/>
</dbReference>
<keyword evidence="7" id="KW-1185">Reference proteome</keyword>
<evidence type="ECO:0000259" key="5">
    <source>
        <dbReference type="SMART" id="SM01217"/>
    </source>
</evidence>
<dbReference type="InterPro" id="IPR002772">
    <property type="entry name" value="Glyco_hydro_3_C"/>
</dbReference>
<dbReference type="EMBL" id="CP146256">
    <property type="protein sequence ID" value="XAH72486.1"/>
    <property type="molecule type" value="Genomic_DNA"/>
</dbReference>
<dbReference type="SUPFAM" id="SSF51445">
    <property type="entry name" value="(Trans)glycosidases"/>
    <property type="match status" value="1"/>
</dbReference>
<evidence type="ECO:0000313" key="6">
    <source>
        <dbReference type="EMBL" id="XAH72486.1"/>
    </source>
</evidence>
<sequence>MNGKIFDLNEYAAKAREAAAEGIVMLKNDDHLLPLSKGMKVAIFGRSQFHYYKSGTGSGGMVNTRYVTGILEALEAEKCFVVNPRVKEVYESWIEEHPFEVGDGWAKEPWFQEEMPFKPGFVEAASEDSDAAIVVIGRTAGEDQDNKAEEGSYLLTKTELNMISDVCRVFKHTIVLLNVGNIIDMKWVEESNPSSVLYVWQGGQEGGSGIADVLSGKVTPSGRLTDTIARNIEDYPSTVNYGDDKLNFYAEDIYVGYRYFETFAKEKVLYPFGFGMSYTSFERKLKKLEETKDRVDVLVEVTNTGKYTGKEVVQVYCEAPQGRLGKPSRVLCGFTKTQSLSPEESVVVKISCPKYLFSSYDDSGATGHRYSYVLEAGSYSIYIGGDVRQAEYAGSIDVAELIVIEALKEAMAPSVSYRRMKPAAEENGQLSVTYEKAPTGTMDPMKRRGGNLPGEIAYTGDKGLKLEDVSEGRASMEDFIAQLSDEDLCCIVRGEGMCSPKVTSGTAGAFGGVTERLAAFGIPLGCCADGPSGIRLDSGIYAFAMPNGTCLACSFNEELLKELYEFEGLELRKNNIDTLLGPGMNIHRNPLNGRNFEYFSEDPLVTGKMAAAQLKGMDKYGVTGTIKHFACNNQEHSRNEAEAIVSERALREIYLKGFEIAVKEGGAYSIMSTYGPVNGFWTATNYDLLTTILRGEWRFQGIVMTDWWAKGNEPGGPADAKNTSAMVRCQNDLFMVTTNSEKNALQDNSMEGILNGKTTRAEFQRSAINICGALMHMPAFLRSRGIETELDKQLKECIEEDEKEQLDMRILTVEKEAEIPSEWIDTQKGKSTLLQVVLAEGDASRLSFSCRVPSAGELSQIPLSIFRDKQLLKTITLTGKDSEWRTEVLDLEPAFCSTYFLKFYFGQSGMEIKECKIEEVYEGSQRLTRVHTVV</sequence>
<dbReference type="Pfam" id="PF14310">
    <property type="entry name" value="Fn3-like"/>
    <property type="match status" value="1"/>
</dbReference>
<dbReference type="Gene3D" id="2.60.40.10">
    <property type="entry name" value="Immunoglobulins"/>
    <property type="match status" value="1"/>
</dbReference>
<keyword evidence="3" id="KW-0119">Carbohydrate metabolism</keyword>
<dbReference type="InterPro" id="IPR026891">
    <property type="entry name" value="Fn3-like"/>
</dbReference>
<dbReference type="InterPro" id="IPR036881">
    <property type="entry name" value="Glyco_hydro_3_C_sf"/>
</dbReference>
<comment type="similarity">
    <text evidence="1 4">Belongs to the glycosyl hydrolase 3 family.</text>
</comment>
<dbReference type="GO" id="GO:0016787">
    <property type="term" value="F:hydrolase activity"/>
    <property type="evidence" value="ECO:0007669"/>
    <property type="project" value="UniProtKB-KW"/>
</dbReference>
<name>A0ABZ3EQN2_9FIRM</name>
<keyword evidence="4" id="KW-0326">Glycosidase</keyword>
<dbReference type="PANTHER" id="PTHR42715">
    <property type="entry name" value="BETA-GLUCOSIDASE"/>
    <property type="match status" value="1"/>
</dbReference>
<dbReference type="PROSITE" id="PS00775">
    <property type="entry name" value="GLYCOSYL_HYDROL_F3"/>
    <property type="match status" value="1"/>
</dbReference>
<evidence type="ECO:0000256" key="1">
    <source>
        <dbReference type="ARBA" id="ARBA00005336"/>
    </source>
</evidence>
<gene>
    <name evidence="6" type="ORF">V6984_13280</name>
</gene>
<dbReference type="InterPro" id="IPR019800">
    <property type="entry name" value="Glyco_hydro_3_AS"/>
</dbReference>
<dbReference type="SMART" id="SM01217">
    <property type="entry name" value="Fn3_like"/>
    <property type="match status" value="1"/>
</dbReference>
<dbReference type="InterPro" id="IPR036962">
    <property type="entry name" value="Glyco_hydro_3_N_sf"/>
</dbReference>
<dbReference type="InterPro" id="IPR001764">
    <property type="entry name" value="Glyco_hydro_3_N"/>
</dbReference>
<evidence type="ECO:0000256" key="2">
    <source>
        <dbReference type="ARBA" id="ARBA00022801"/>
    </source>
</evidence>
<dbReference type="SUPFAM" id="SSF52279">
    <property type="entry name" value="Beta-D-glucan exohydrolase, C-terminal domain"/>
    <property type="match status" value="1"/>
</dbReference>
<evidence type="ECO:0000313" key="7">
    <source>
        <dbReference type="Proteomes" id="UP001451571"/>
    </source>
</evidence>
<dbReference type="InterPro" id="IPR017853">
    <property type="entry name" value="GH"/>
</dbReference>
<dbReference type="Pfam" id="PF01915">
    <property type="entry name" value="Glyco_hydro_3_C"/>
    <property type="match status" value="1"/>
</dbReference>
<evidence type="ECO:0000256" key="3">
    <source>
        <dbReference type="ARBA" id="ARBA00023277"/>
    </source>
</evidence>